<comment type="caution">
    <text evidence="8">The sequence shown here is derived from an EMBL/GenBank/DDBJ whole genome shotgun (WGS) entry which is preliminary data.</text>
</comment>
<dbReference type="PIRSF" id="PIRSF016379">
    <property type="entry name" value="ENT"/>
    <property type="match status" value="1"/>
</dbReference>
<feature type="transmembrane region" description="Helical" evidence="7">
    <location>
        <begin position="116"/>
        <end position="140"/>
    </location>
</feature>
<evidence type="ECO:0000313" key="9">
    <source>
        <dbReference type="Proteomes" id="UP000824540"/>
    </source>
</evidence>
<dbReference type="GO" id="GO:0005794">
    <property type="term" value="C:Golgi apparatus"/>
    <property type="evidence" value="ECO:0007669"/>
    <property type="project" value="TreeGrafter"/>
</dbReference>
<dbReference type="PANTHER" id="PTHR10332:SF17">
    <property type="entry name" value="EQUILIBRATIVE NUCLEOSIDE TRANSPORTER 3"/>
    <property type="match status" value="1"/>
</dbReference>
<dbReference type="GO" id="GO:0005337">
    <property type="term" value="F:nucleoside transmembrane transporter activity"/>
    <property type="evidence" value="ECO:0007669"/>
    <property type="project" value="InterPro"/>
</dbReference>
<dbReference type="OrthoDB" id="46396at2759"/>
<feature type="transmembrane region" description="Helical" evidence="7">
    <location>
        <begin position="259"/>
        <end position="279"/>
    </location>
</feature>
<organism evidence="8 9">
    <name type="scientific">Albula glossodonta</name>
    <name type="common">roundjaw bonefish</name>
    <dbReference type="NCBI Taxonomy" id="121402"/>
    <lineage>
        <taxon>Eukaryota</taxon>
        <taxon>Metazoa</taxon>
        <taxon>Chordata</taxon>
        <taxon>Craniata</taxon>
        <taxon>Vertebrata</taxon>
        <taxon>Euteleostomi</taxon>
        <taxon>Actinopterygii</taxon>
        <taxon>Neopterygii</taxon>
        <taxon>Teleostei</taxon>
        <taxon>Albuliformes</taxon>
        <taxon>Albulidae</taxon>
        <taxon>Albula</taxon>
    </lineage>
</organism>
<feature type="transmembrane region" description="Helical" evidence="7">
    <location>
        <begin position="21"/>
        <end position="37"/>
    </location>
</feature>
<dbReference type="GO" id="GO:0005886">
    <property type="term" value="C:plasma membrane"/>
    <property type="evidence" value="ECO:0007669"/>
    <property type="project" value="TreeGrafter"/>
</dbReference>
<feature type="transmembrane region" description="Helical" evidence="7">
    <location>
        <begin position="402"/>
        <end position="425"/>
    </location>
</feature>
<dbReference type="InterPro" id="IPR002259">
    <property type="entry name" value="Eqnu_transpt"/>
</dbReference>
<dbReference type="PRINTS" id="PR01130">
    <property type="entry name" value="DERENTRNSPRT"/>
</dbReference>
<evidence type="ECO:0000313" key="8">
    <source>
        <dbReference type="EMBL" id="KAG9344435.1"/>
    </source>
</evidence>
<feature type="transmembrane region" description="Helical" evidence="7">
    <location>
        <begin position="152"/>
        <end position="175"/>
    </location>
</feature>
<dbReference type="EMBL" id="JAFBMS010000020">
    <property type="protein sequence ID" value="KAG9344435.1"/>
    <property type="molecule type" value="Genomic_DNA"/>
</dbReference>
<dbReference type="PROSITE" id="PS51257">
    <property type="entry name" value="PROKAR_LIPOPROTEIN"/>
    <property type="match status" value="1"/>
</dbReference>
<protein>
    <recommendedName>
        <fullName evidence="10">Solute carrier family 29 member 3</fullName>
    </recommendedName>
</protein>
<evidence type="ECO:0000256" key="3">
    <source>
        <dbReference type="ARBA" id="ARBA00022448"/>
    </source>
</evidence>
<name>A0A8T2NVQ9_9TELE</name>
<feature type="transmembrane region" description="Helical" evidence="7">
    <location>
        <begin position="57"/>
        <end position="77"/>
    </location>
</feature>
<dbReference type="AlphaFoldDB" id="A0A8T2NVQ9"/>
<evidence type="ECO:0000256" key="2">
    <source>
        <dbReference type="ARBA" id="ARBA00007965"/>
    </source>
</evidence>
<comment type="similarity">
    <text evidence="2">Belongs to the SLC29A/ENT transporter (TC 2.A.57) family.</text>
</comment>
<evidence type="ECO:0000256" key="7">
    <source>
        <dbReference type="SAM" id="Phobius"/>
    </source>
</evidence>
<evidence type="ECO:0000256" key="6">
    <source>
        <dbReference type="ARBA" id="ARBA00023136"/>
    </source>
</evidence>
<evidence type="ECO:0000256" key="1">
    <source>
        <dbReference type="ARBA" id="ARBA00004141"/>
    </source>
</evidence>
<dbReference type="SUPFAM" id="SSF103473">
    <property type="entry name" value="MFS general substrate transporter"/>
    <property type="match status" value="1"/>
</dbReference>
<keyword evidence="4 7" id="KW-0812">Transmembrane</keyword>
<feature type="transmembrane region" description="Helical" evidence="7">
    <location>
        <begin position="181"/>
        <end position="202"/>
    </location>
</feature>
<evidence type="ECO:0000256" key="4">
    <source>
        <dbReference type="ARBA" id="ARBA00022692"/>
    </source>
</evidence>
<dbReference type="PANTHER" id="PTHR10332">
    <property type="entry name" value="EQUILIBRATIVE NUCLEOSIDE TRANSPORTER"/>
    <property type="match status" value="1"/>
</dbReference>
<sequence>MGKAEDEGAEGGGGSLWDRSGGGNIAVVITVACVLVRPGPGWSVPQCRTEQDYFESYLAIASTVPSVLCLVLNYLLVNRLSPSVRILASLIVILVVFAITTVLVKVDVSGHQTEFFVGTLASVALVSGASNLFSGSVFGISGHFPMRISQALISGQAMGGTLSAVASVVDLAAASNVTDSALAYFLTADVFILLCIIMYLLLPKLAYSRHYMLAGGCSSGGVSSESSSPCSEAERCTGVDGVPGAVSVPPLKPILRKTWLLGLCVFYVFFISIMVFPAVSSGIQSVDRDTGSPWTTTYFVPLTSFLLYNAADFCGRQATAWLHVPGPTSRVLPALVLSRTVLVPLFMFCNYQPRNHLQTVLFNHDLFPVFFVSLLGLSNGYLGTLPMIYGPKVVPRELAEPTGVVMSFFLTLGLAVGSAFSVLIVHCI</sequence>
<proteinExistence type="inferred from homology"/>
<keyword evidence="9" id="KW-1185">Reference proteome</keyword>
<feature type="transmembrane region" description="Helical" evidence="7">
    <location>
        <begin position="84"/>
        <end position="104"/>
    </location>
</feature>
<comment type="subcellular location">
    <subcellularLocation>
        <location evidence="1">Membrane</location>
        <topology evidence="1">Multi-pass membrane protein</topology>
    </subcellularLocation>
</comment>
<reference evidence="8" key="1">
    <citation type="thesis" date="2021" institute="BYU ScholarsArchive" country="Provo, UT, USA">
        <title>Applications of and Algorithms for Genome Assembly and Genomic Analyses with an Emphasis on Marine Teleosts.</title>
        <authorList>
            <person name="Pickett B.D."/>
        </authorList>
    </citation>
    <scope>NUCLEOTIDE SEQUENCE</scope>
    <source>
        <strain evidence="8">HI-2016</strain>
    </source>
</reference>
<accession>A0A8T2NVQ9</accession>
<dbReference type="Proteomes" id="UP000824540">
    <property type="component" value="Unassembled WGS sequence"/>
</dbReference>
<dbReference type="Pfam" id="PF01733">
    <property type="entry name" value="Nucleoside_tran"/>
    <property type="match status" value="1"/>
</dbReference>
<gene>
    <name evidence="8" type="ORF">JZ751_011105</name>
</gene>
<keyword evidence="6 7" id="KW-0472">Membrane</keyword>
<dbReference type="InterPro" id="IPR036259">
    <property type="entry name" value="MFS_trans_sf"/>
</dbReference>
<evidence type="ECO:0008006" key="10">
    <source>
        <dbReference type="Google" id="ProtNLM"/>
    </source>
</evidence>
<keyword evidence="3" id="KW-0813">Transport</keyword>
<feature type="transmembrane region" description="Helical" evidence="7">
    <location>
        <begin position="361"/>
        <end position="382"/>
    </location>
</feature>
<keyword evidence="5 7" id="KW-1133">Transmembrane helix</keyword>
<evidence type="ECO:0000256" key="5">
    <source>
        <dbReference type="ARBA" id="ARBA00022989"/>
    </source>
</evidence>